<protein>
    <submittedName>
        <fullName evidence="1">Uncharacterized protein</fullName>
    </submittedName>
</protein>
<gene>
    <name evidence="1" type="ORF">SCL_0874</name>
</gene>
<dbReference type="InParanoid" id="A0A1B4XEG1"/>
<evidence type="ECO:0000313" key="1">
    <source>
        <dbReference type="EMBL" id="BAV33194.1"/>
    </source>
</evidence>
<organism evidence="1 2">
    <name type="scientific">Sulfuricaulis limicola</name>
    <dbReference type="NCBI Taxonomy" id="1620215"/>
    <lineage>
        <taxon>Bacteria</taxon>
        <taxon>Pseudomonadati</taxon>
        <taxon>Pseudomonadota</taxon>
        <taxon>Gammaproteobacteria</taxon>
        <taxon>Acidiferrobacterales</taxon>
        <taxon>Acidiferrobacteraceae</taxon>
        <taxon>Sulfuricaulis</taxon>
    </lineage>
</organism>
<name>A0A1B4XEG1_9GAMM</name>
<keyword evidence="2" id="KW-1185">Reference proteome</keyword>
<dbReference type="EMBL" id="AP014879">
    <property type="protein sequence ID" value="BAV33194.1"/>
    <property type="molecule type" value="Genomic_DNA"/>
</dbReference>
<evidence type="ECO:0000313" key="2">
    <source>
        <dbReference type="Proteomes" id="UP000243180"/>
    </source>
</evidence>
<dbReference type="KEGG" id="slim:SCL_0874"/>
<proteinExistence type="predicted"/>
<dbReference type="OrthoDB" id="5769069at2"/>
<dbReference type="AlphaFoldDB" id="A0A1B4XEG1"/>
<dbReference type="Proteomes" id="UP000243180">
    <property type="component" value="Chromosome"/>
</dbReference>
<reference evidence="1 2" key="1">
    <citation type="submission" date="2015-05" db="EMBL/GenBank/DDBJ databases">
        <title>Complete genome sequence of a sulfur-oxidizing gammaproteobacterium strain HA5.</title>
        <authorList>
            <person name="Miura A."/>
            <person name="Kojima H."/>
            <person name="Fukui M."/>
        </authorList>
    </citation>
    <scope>NUCLEOTIDE SEQUENCE [LARGE SCALE GENOMIC DNA]</scope>
    <source>
        <strain evidence="1 2">HA5</strain>
    </source>
</reference>
<dbReference type="RefSeq" id="WP_096360077.1">
    <property type="nucleotide sequence ID" value="NZ_AP014879.1"/>
</dbReference>
<sequence length="134" mass="14629">MDEYKCAFSNTLITGQFGCEKAEQVTRRGGPDIACKSDAAHQRCEKLFQQMKAAALPAFGAEDDLLSMPHSVLVKIQHGGLLGLQRLVDGAGAADVKNIHALVDRANGKYRDLDTVPCPELVPDMTSYKLRRRG</sequence>
<accession>A0A1B4XEG1</accession>